<gene>
    <name evidence="1" type="ORF">CPSG_00548</name>
</gene>
<evidence type="ECO:0000313" key="2">
    <source>
        <dbReference type="Proteomes" id="UP000002497"/>
    </source>
</evidence>
<evidence type="ECO:0000313" key="1">
    <source>
        <dbReference type="EMBL" id="EFW22649.1"/>
    </source>
</evidence>
<reference evidence="2" key="2">
    <citation type="submission" date="2010-03" db="EMBL/GenBank/DDBJ databases">
        <title>The genome sequence of Coccidioides posadasii strain Silveira.</title>
        <authorList>
            <consortium name="The Broad Institute Genome Sequencing Center for Infectious Disease"/>
            <person name="Neafsey D."/>
            <person name="Orbach M."/>
            <person name="Henn M.R."/>
            <person name="Cole G.T."/>
            <person name="Galgiani J."/>
            <person name="Gardner M.J."/>
            <person name="Kirkland T.N."/>
            <person name="Taylor J.W."/>
            <person name="Young S.K."/>
            <person name="Zeng Q."/>
            <person name="Koehrsen M."/>
            <person name="Alvarado L."/>
            <person name="Berlin A."/>
            <person name="Borenstein D."/>
            <person name="Chapman S.B."/>
            <person name="Chen Z."/>
            <person name="Engels R."/>
            <person name="Freedman E."/>
            <person name="Gellesch M."/>
            <person name="Goldberg J."/>
            <person name="Griggs A."/>
            <person name="Gujja S."/>
            <person name="Heilman E."/>
            <person name="Heiman D."/>
            <person name="Howarth C."/>
            <person name="Jen D."/>
            <person name="Larson L."/>
            <person name="Mehta T."/>
            <person name="Neiman D."/>
            <person name="Park D."/>
            <person name="Pearson M."/>
            <person name="Richards J."/>
            <person name="Roberts A."/>
            <person name="Saif S."/>
            <person name="Shea T."/>
            <person name="Shenoy N."/>
            <person name="Sisk P."/>
            <person name="Stolte C."/>
            <person name="Sykes S."/>
            <person name="Walk T."/>
            <person name="White J."/>
            <person name="Yandava C."/>
            <person name="Haas B."/>
            <person name="Nusbaum C."/>
            <person name="Birren B."/>
        </authorList>
    </citation>
    <scope>NUCLEOTIDE SEQUENCE [LARGE SCALE GENOMIC DNA]</scope>
    <source>
        <strain evidence="2">RMSCC 757 / Silveira</strain>
    </source>
</reference>
<sequence>MIHIVRRPLTTAKPWSLIDENGFAESCLPGGYAITAAASEDGILPDIRETGEHQRVIPDIVMSDNYGFLSHGLCNSPLEFIPVNRLRFPHYWTTSAQHLFFPSLNLLAAADKVGCSSRFSNLKLTVQVVQLYLLTKGFGPQF</sequence>
<accession>E9CSI9</accession>
<dbReference type="EMBL" id="GL636486">
    <property type="protein sequence ID" value="EFW22649.1"/>
    <property type="molecule type" value="Genomic_DNA"/>
</dbReference>
<reference evidence="2" key="1">
    <citation type="journal article" date="2010" name="Genome Res.">
        <title>Population genomic sequencing of Coccidioides fungi reveals recent hybridization and transposon control.</title>
        <authorList>
            <person name="Neafsey D.E."/>
            <person name="Barker B.M."/>
            <person name="Sharpton T.J."/>
            <person name="Stajich J.E."/>
            <person name="Park D.J."/>
            <person name="Whiston E."/>
            <person name="Hung C.-Y."/>
            <person name="McMahan C."/>
            <person name="White J."/>
            <person name="Sykes S."/>
            <person name="Heiman D."/>
            <person name="Young S."/>
            <person name="Zeng Q."/>
            <person name="Abouelleil A."/>
            <person name="Aftuck L."/>
            <person name="Bessette D."/>
            <person name="Brown A."/>
            <person name="FitzGerald M."/>
            <person name="Lui A."/>
            <person name="Macdonald J.P."/>
            <person name="Priest M."/>
            <person name="Orbach M.J."/>
            <person name="Galgiani J.N."/>
            <person name="Kirkland T.N."/>
            <person name="Cole G.T."/>
            <person name="Birren B.W."/>
            <person name="Henn M.R."/>
            <person name="Taylor J.W."/>
            <person name="Rounsley S.D."/>
        </authorList>
    </citation>
    <scope>NUCLEOTIDE SEQUENCE [LARGE SCALE GENOMIC DNA]</scope>
    <source>
        <strain evidence="2">RMSCC 757 / Silveira</strain>
    </source>
</reference>
<keyword evidence="2" id="KW-1185">Reference proteome</keyword>
<dbReference type="VEuPathDB" id="FungiDB:CPSG_00548"/>
<name>E9CSI9_COCPS</name>
<protein>
    <submittedName>
        <fullName evidence="1">Uncharacterized protein</fullName>
    </submittedName>
</protein>
<proteinExistence type="predicted"/>
<dbReference type="HOGENOM" id="CLU_1815625_0_0_1"/>
<dbReference type="AlphaFoldDB" id="E9CSI9"/>
<organism evidence="2">
    <name type="scientific">Coccidioides posadasii (strain RMSCC 757 / Silveira)</name>
    <name type="common">Valley fever fungus</name>
    <dbReference type="NCBI Taxonomy" id="443226"/>
    <lineage>
        <taxon>Eukaryota</taxon>
        <taxon>Fungi</taxon>
        <taxon>Dikarya</taxon>
        <taxon>Ascomycota</taxon>
        <taxon>Pezizomycotina</taxon>
        <taxon>Eurotiomycetes</taxon>
        <taxon>Eurotiomycetidae</taxon>
        <taxon>Onygenales</taxon>
        <taxon>Onygenaceae</taxon>
        <taxon>Coccidioides</taxon>
    </lineage>
</organism>
<dbReference type="Proteomes" id="UP000002497">
    <property type="component" value="Unassembled WGS sequence"/>
</dbReference>